<keyword evidence="7 14" id="KW-0547">Nucleotide-binding</keyword>
<keyword evidence="4 16" id="KW-0410">Iron transport</keyword>
<evidence type="ECO:0000259" key="17">
    <source>
        <dbReference type="PROSITE" id="PS51711"/>
    </source>
</evidence>
<feature type="domain" description="FeoB-type G" evidence="17">
    <location>
        <begin position="4"/>
        <end position="170"/>
    </location>
</feature>
<accession>A0AA43Z9V6</accession>
<feature type="binding site" evidence="14">
    <location>
        <begin position="11"/>
        <end position="18"/>
    </location>
    <ligand>
        <name>GTP</name>
        <dbReference type="ChEBI" id="CHEBI:37565"/>
        <label>1</label>
    </ligand>
</feature>
<comment type="subcellular location">
    <subcellularLocation>
        <location evidence="1 16">Cell inner membrane</location>
        <topology evidence="1 16">Multi-pass membrane protein</topology>
    </subcellularLocation>
</comment>
<keyword evidence="6 16" id="KW-0812">Transmembrane</keyword>
<dbReference type="InterPro" id="IPR003373">
    <property type="entry name" value="Fe2_transport_prot-B"/>
</dbReference>
<dbReference type="Pfam" id="PF02421">
    <property type="entry name" value="FeoB_N"/>
    <property type="match status" value="1"/>
</dbReference>
<keyword evidence="15" id="KW-0479">Metal-binding</keyword>
<dbReference type="Gene3D" id="3.40.50.300">
    <property type="entry name" value="P-loop containing nucleotide triphosphate hydrolases"/>
    <property type="match status" value="1"/>
</dbReference>
<keyword evidence="2 16" id="KW-0813">Transport</keyword>
<feature type="transmembrane region" description="Helical" evidence="16">
    <location>
        <begin position="514"/>
        <end position="535"/>
    </location>
</feature>
<dbReference type="InterPro" id="IPR030389">
    <property type="entry name" value="G_FEOB_dom"/>
</dbReference>
<proteinExistence type="inferred from homology"/>
<dbReference type="PANTHER" id="PTHR43185">
    <property type="entry name" value="FERROUS IRON TRANSPORT PROTEIN B"/>
    <property type="match status" value="1"/>
</dbReference>
<dbReference type="Proteomes" id="UP000736384">
    <property type="component" value="Unassembled WGS sequence"/>
</dbReference>
<dbReference type="PROSITE" id="PS51711">
    <property type="entry name" value="G_FEOB"/>
    <property type="match status" value="1"/>
</dbReference>
<evidence type="ECO:0000256" key="11">
    <source>
        <dbReference type="ARBA" id="ARBA00023134"/>
    </source>
</evidence>
<feature type="transmembrane region" description="Helical" evidence="16">
    <location>
        <begin position="350"/>
        <end position="370"/>
    </location>
</feature>
<comment type="caution">
    <text evidence="18">The sequence shown here is derived from an EMBL/GenBank/DDBJ whole genome shotgun (WGS) entry which is preliminary data.</text>
</comment>
<dbReference type="EMBL" id="JAAPAP010000014">
    <property type="protein sequence ID" value="NHN78871.1"/>
    <property type="molecule type" value="Genomic_DNA"/>
</dbReference>
<evidence type="ECO:0000256" key="3">
    <source>
        <dbReference type="ARBA" id="ARBA00022475"/>
    </source>
</evidence>
<evidence type="ECO:0000256" key="13">
    <source>
        <dbReference type="NCBIfam" id="TIGR00437"/>
    </source>
</evidence>
<dbReference type="GO" id="GO:0005525">
    <property type="term" value="F:GTP binding"/>
    <property type="evidence" value="ECO:0007669"/>
    <property type="project" value="UniProtKB-KW"/>
</dbReference>
<evidence type="ECO:0000256" key="15">
    <source>
        <dbReference type="PIRSR" id="PIRSR603373-2"/>
    </source>
</evidence>
<feature type="binding site" evidence="14">
    <location>
        <begin position="121"/>
        <end position="124"/>
    </location>
    <ligand>
        <name>GTP</name>
        <dbReference type="ChEBI" id="CHEBI:37565"/>
        <label>1</label>
    </ligand>
</feature>
<dbReference type="GO" id="GO:0005886">
    <property type="term" value="C:plasma membrane"/>
    <property type="evidence" value="ECO:0007669"/>
    <property type="project" value="UniProtKB-SubCell"/>
</dbReference>
<sequence length="780" mass="83008">MKDLYRIALVGNPNCGKTTLFNALTGSHQRVGNWPGVTVERKSGEYLFRGLRFEVVDLPGTYSLDVTDQEISLDEKLARDYVHGSDADLLINIVDAANLERNLYLTSQLAEMRVPLLVVLNMVDVAEARGMTLDARVLAERLGCPVVPVVASEGEGIETLKAAIAEAVAARRGATATVAYDPALEEAIAILAPQLAATAAQSGTSARWLAVRLLEGDDLARQTAGSGLSGQAETLAAQLGEDLDIRVADARYGLANRLAGEVVGVVGRVGRDLTERIDRVVLNRALGIPIFLAMMYLMFMLTINLGGVFIDFFEQLVGVLLVDGLGALLASLGAPGWLELLLAQGVGGGLRVVASFIPIIGFLFLSLSLLEDSGYMARAAFVMDRFMRWIGLPGKSFVPLLVGFGCTVPAVMATRTLEHRRDRLMTIAMAHFMSCGARLPVYVLLAAAFFPEGAQNVVFGLYLIGIAVAVLTGLVLKNTLLQGEATPFVMELPPYHVPTARGVLIHAWDRLKRFIFRAGRVIVPMVLVINVLNALGTDGSYSNENSDRSVLAAVGRGVAPAFAPLGLDEDNWPAVVGIFTGVLAKEAIVGTLNAAYASLAAGSQDAGERAPLALGAGIAAAFATIPANLAALFDGWLKLLPGSTSWRRDVAGIEAQSQSLPYADQARTSGIFGAMASRFDGRAGAFAYLLFILLYMPCTSATATVYQESGPRWTLFVACWTTGLAYGMSTLFYQAATLTRHPLSSLVWIGALLTGFGLALYAMRRFAGGEGAMAAVPQRT</sequence>
<dbReference type="SUPFAM" id="SSF52540">
    <property type="entry name" value="P-loop containing nucleoside triphosphate hydrolases"/>
    <property type="match status" value="1"/>
</dbReference>
<dbReference type="Gene3D" id="1.10.287.1770">
    <property type="match status" value="1"/>
</dbReference>
<evidence type="ECO:0000256" key="8">
    <source>
        <dbReference type="ARBA" id="ARBA00022989"/>
    </source>
</evidence>
<evidence type="ECO:0000256" key="1">
    <source>
        <dbReference type="ARBA" id="ARBA00004429"/>
    </source>
</evidence>
<keyword evidence="12 16" id="KW-0472">Membrane</keyword>
<evidence type="ECO:0000256" key="10">
    <source>
        <dbReference type="ARBA" id="ARBA00023065"/>
    </source>
</evidence>
<dbReference type="Pfam" id="PF17910">
    <property type="entry name" value="FeoB_Cyto"/>
    <property type="match status" value="1"/>
</dbReference>
<feature type="transmembrane region" description="Helical" evidence="16">
    <location>
        <begin position="611"/>
        <end position="633"/>
    </location>
</feature>
<dbReference type="AlphaFoldDB" id="A0AA43Z9V6"/>
<name>A0AA43Z9V6_9GAMM</name>
<keyword evidence="3" id="KW-1003">Cell membrane</keyword>
<dbReference type="Pfam" id="PF07670">
    <property type="entry name" value="Gate"/>
    <property type="match status" value="2"/>
</dbReference>
<feature type="binding site" evidence="14">
    <location>
        <begin position="57"/>
        <end position="60"/>
    </location>
    <ligand>
        <name>GTP</name>
        <dbReference type="ChEBI" id="CHEBI:37565"/>
        <label>1</label>
    </ligand>
</feature>
<evidence type="ECO:0000256" key="9">
    <source>
        <dbReference type="ARBA" id="ARBA00023004"/>
    </source>
</evidence>
<evidence type="ECO:0000256" key="5">
    <source>
        <dbReference type="ARBA" id="ARBA00022519"/>
    </source>
</evidence>
<dbReference type="InterPro" id="IPR050860">
    <property type="entry name" value="FeoB_GTPase"/>
</dbReference>
<evidence type="ECO:0000256" key="2">
    <source>
        <dbReference type="ARBA" id="ARBA00022448"/>
    </source>
</evidence>
<dbReference type="GO" id="GO:0015093">
    <property type="term" value="F:ferrous iron transmembrane transporter activity"/>
    <property type="evidence" value="ECO:0007669"/>
    <property type="project" value="UniProtKB-UniRule"/>
</dbReference>
<feature type="binding site" evidence="15">
    <location>
        <position position="23"/>
    </location>
    <ligand>
        <name>Mg(2+)</name>
        <dbReference type="ChEBI" id="CHEBI:18420"/>
        <label>2</label>
    </ligand>
</feature>
<dbReference type="CDD" id="cd01879">
    <property type="entry name" value="FeoB"/>
    <property type="match status" value="1"/>
</dbReference>
<dbReference type="PANTHER" id="PTHR43185:SF1">
    <property type="entry name" value="FE(2+) TRANSPORTER FEOB"/>
    <property type="match status" value="1"/>
</dbReference>
<keyword evidence="15" id="KW-0460">Magnesium</keyword>
<evidence type="ECO:0000313" key="19">
    <source>
        <dbReference type="Proteomes" id="UP000736384"/>
    </source>
</evidence>
<keyword evidence="9 16" id="KW-0408">Iron</keyword>
<comment type="similarity">
    <text evidence="16">Belongs to the TRAFAC class TrmE-Era-EngA-EngB-Septin-like GTPase superfamily. FeoB GTPase (TC 9.A.8) family.</text>
</comment>
<feature type="transmembrane region" description="Helical" evidence="16">
    <location>
        <begin position="390"/>
        <end position="412"/>
    </location>
</feature>
<feature type="binding site" evidence="15">
    <location>
        <position position="25"/>
    </location>
    <ligand>
        <name>Mg(2+)</name>
        <dbReference type="ChEBI" id="CHEBI:18420"/>
        <label>2</label>
    </ligand>
</feature>
<evidence type="ECO:0000256" key="12">
    <source>
        <dbReference type="ARBA" id="ARBA00023136"/>
    </source>
</evidence>
<feature type="transmembrane region" description="Helical" evidence="16">
    <location>
        <begin position="745"/>
        <end position="763"/>
    </location>
</feature>
<dbReference type="RefSeq" id="WP_165893469.1">
    <property type="nucleotide sequence ID" value="NZ_JAAPAP010000014.1"/>
</dbReference>
<evidence type="ECO:0000256" key="6">
    <source>
        <dbReference type="ARBA" id="ARBA00022692"/>
    </source>
</evidence>
<keyword evidence="11 14" id="KW-0342">GTP-binding</keyword>
<dbReference type="NCBIfam" id="TIGR00437">
    <property type="entry name" value="feoB"/>
    <property type="match status" value="1"/>
</dbReference>
<feature type="transmembrane region" description="Helical" evidence="16">
    <location>
        <begin position="316"/>
        <end position="338"/>
    </location>
</feature>
<organism evidence="18 19">
    <name type="scientific">Azotobacter chroococcum</name>
    <dbReference type="NCBI Taxonomy" id="353"/>
    <lineage>
        <taxon>Bacteria</taxon>
        <taxon>Pseudomonadati</taxon>
        <taxon>Pseudomonadota</taxon>
        <taxon>Gammaproteobacteria</taxon>
        <taxon>Pseudomonadales</taxon>
        <taxon>Pseudomonadaceae</taxon>
        <taxon>Azotobacter</taxon>
    </lineage>
</organism>
<evidence type="ECO:0000256" key="14">
    <source>
        <dbReference type="PIRSR" id="PIRSR603373-1"/>
    </source>
</evidence>
<comment type="function">
    <text evidence="16">Probable transporter of a GTP-driven Fe(2+) uptake system.</text>
</comment>
<dbReference type="GO" id="GO:0046872">
    <property type="term" value="F:metal ion binding"/>
    <property type="evidence" value="ECO:0007669"/>
    <property type="project" value="UniProtKB-KW"/>
</dbReference>
<dbReference type="InterPro" id="IPR027417">
    <property type="entry name" value="P-loop_NTPase"/>
</dbReference>
<evidence type="ECO:0000256" key="16">
    <source>
        <dbReference type="RuleBase" id="RU362098"/>
    </source>
</evidence>
<dbReference type="NCBIfam" id="NF007105">
    <property type="entry name" value="PRK09554.1"/>
    <property type="match status" value="1"/>
</dbReference>
<evidence type="ECO:0000313" key="18">
    <source>
        <dbReference type="EMBL" id="NHN78871.1"/>
    </source>
</evidence>
<dbReference type="NCBIfam" id="TIGR00231">
    <property type="entry name" value="small_GTP"/>
    <property type="match status" value="1"/>
</dbReference>
<feature type="binding site" evidence="15">
    <location>
        <position position="22"/>
    </location>
    <ligand>
        <name>Mg(2+)</name>
        <dbReference type="ChEBI" id="CHEBI:18420"/>
        <label>1</label>
    </ligand>
</feature>
<dbReference type="Pfam" id="PF07664">
    <property type="entry name" value="FeoB_C"/>
    <property type="match status" value="1"/>
</dbReference>
<evidence type="ECO:0000256" key="7">
    <source>
        <dbReference type="ARBA" id="ARBA00022741"/>
    </source>
</evidence>
<protein>
    <recommendedName>
        <fullName evidence="13 16">Ferrous iron transport protein B</fullName>
    </recommendedName>
</protein>
<feature type="transmembrane region" description="Helical" evidence="16">
    <location>
        <begin position="286"/>
        <end position="310"/>
    </location>
</feature>
<gene>
    <name evidence="18" type="primary">feoB</name>
    <name evidence="18" type="ORF">HA520_16580</name>
</gene>
<feature type="transmembrane region" description="Helical" evidence="16">
    <location>
        <begin position="713"/>
        <end position="733"/>
    </location>
</feature>
<evidence type="ECO:0000256" key="4">
    <source>
        <dbReference type="ARBA" id="ARBA00022496"/>
    </source>
</evidence>
<dbReference type="InterPro" id="IPR005225">
    <property type="entry name" value="Small_GTP-bd"/>
</dbReference>
<dbReference type="InterPro" id="IPR041069">
    <property type="entry name" value="FeoB_Cyto"/>
</dbReference>
<keyword evidence="8 16" id="KW-1133">Transmembrane helix</keyword>
<keyword evidence="10" id="KW-0406">Ion transport</keyword>
<feature type="transmembrane region" description="Helical" evidence="16">
    <location>
        <begin position="424"/>
        <end position="450"/>
    </location>
</feature>
<feature type="binding site" evidence="15">
    <location>
        <position position="26"/>
    </location>
    <ligand>
        <name>Mg(2+)</name>
        <dbReference type="ChEBI" id="CHEBI:18420"/>
        <label>2</label>
    </ligand>
</feature>
<feature type="transmembrane region" description="Helical" evidence="16">
    <location>
        <begin position="456"/>
        <end position="476"/>
    </location>
</feature>
<feature type="transmembrane region" description="Helical" evidence="16">
    <location>
        <begin position="685"/>
        <end position="706"/>
    </location>
</feature>
<dbReference type="InterPro" id="IPR011640">
    <property type="entry name" value="Fe2_transport_prot_B_C"/>
</dbReference>
<dbReference type="InterPro" id="IPR011642">
    <property type="entry name" value="Gate_dom"/>
</dbReference>
<reference evidence="18" key="1">
    <citation type="submission" date="2020-03" db="EMBL/GenBank/DDBJ databases">
        <title>Genome assembly of Azotobacter chroococcum W5.</title>
        <authorList>
            <person name="Kannepalli A."/>
        </authorList>
    </citation>
    <scope>NUCLEOTIDE SEQUENCE</scope>
    <source>
        <strain evidence="18">W5</strain>
    </source>
</reference>
<feature type="binding site" evidence="14">
    <location>
        <begin position="36"/>
        <end position="40"/>
    </location>
    <ligand>
        <name>GTP</name>
        <dbReference type="ChEBI" id="CHEBI:37565"/>
        <label>1</label>
    </ligand>
</feature>
<dbReference type="FunFam" id="3.40.50.300:FF:000426">
    <property type="entry name" value="Ferrous iron transport protein B"/>
    <property type="match status" value="1"/>
</dbReference>
<keyword evidence="5" id="KW-0997">Cell inner membrane</keyword>